<protein>
    <submittedName>
        <fullName evidence="3">Plasmid stabilization protein</fullName>
    </submittedName>
</protein>
<accession>A0ABM7YWA8</accession>
<sequence>MSNYIIAPSASRDLNEIADYFLTRNLEVGEKLFREFNKKCESLANFPKMGRSYAHIRASMRGLPLDGYVILYQVLDDGIEILRVVSGNRNLESLFENEE</sequence>
<evidence type="ECO:0000313" key="3">
    <source>
        <dbReference type="EMBL" id="BDI14908.1"/>
    </source>
</evidence>
<dbReference type="NCBIfam" id="TIGR02385">
    <property type="entry name" value="RelE_StbE"/>
    <property type="match status" value="1"/>
</dbReference>
<evidence type="ECO:0000256" key="1">
    <source>
        <dbReference type="ARBA" id="ARBA00006226"/>
    </source>
</evidence>
<comment type="similarity">
    <text evidence="1">Belongs to the RelE toxin family.</text>
</comment>
<dbReference type="PANTHER" id="PTHR33755:SF6">
    <property type="entry name" value="PLASMID STABILIZATION SYSTEM PROTEIN"/>
    <property type="match status" value="1"/>
</dbReference>
<dbReference type="Pfam" id="PF05016">
    <property type="entry name" value="ParE_toxin"/>
    <property type="match status" value="1"/>
</dbReference>
<dbReference type="Gene3D" id="3.30.2310.20">
    <property type="entry name" value="RelE-like"/>
    <property type="match status" value="1"/>
</dbReference>
<dbReference type="Proteomes" id="UP001055453">
    <property type="component" value="Chromosome"/>
</dbReference>
<organism evidence="3 4">
    <name type="scientific">Nostoc cf. commune SO-36</name>
    <dbReference type="NCBI Taxonomy" id="449208"/>
    <lineage>
        <taxon>Bacteria</taxon>
        <taxon>Bacillati</taxon>
        <taxon>Cyanobacteriota</taxon>
        <taxon>Cyanophyceae</taxon>
        <taxon>Nostocales</taxon>
        <taxon>Nostocaceae</taxon>
        <taxon>Nostoc</taxon>
    </lineage>
</organism>
<keyword evidence="2" id="KW-1277">Toxin-antitoxin system</keyword>
<evidence type="ECO:0000256" key="2">
    <source>
        <dbReference type="ARBA" id="ARBA00022649"/>
    </source>
</evidence>
<dbReference type="InterPro" id="IPR051803">
    <property type="entry name" value="TA_system_RelE-like_toxin"/>
</dbReference>
<dbReference type="EMBL" id="AP025732">
    <property type="protein sequence ID" value="BDI14908.1"/>
    <property type="molecule type" value="Genomic_DNA"/>
</dbReference>
<evidence type="ECO:0000313" key="4">
    <source>
        <dbReference type="Proteomes" id="UP001055453"/>
    </source>
</evidence>
<keyword evidence="4" id="KW-1185">Reference proteome</keyword>
<dbReference type="PANTHER" id="PTHR33755">
    <property type="entry name" value="TOXIN PARE1-RELATED"/>
    <property type="match status" value="1"/>
</dbReference>
<dbReference type="RefSeq" id="WP_251958412.1">
    <property type="nucleotide sequence ID" value="NZ_AP025732.1"/>
</dbReference>
<dbReference type="InterPro" id="IPR035093">
    <property type="entry name" value="RelE/ParE_toxin_dom_sf"/>
</dbReference>
<dbReference type="InterPro" id="IPR007712">
    <property type="entry name" value="RelE/ParE_toxin"/>
</dbReference>
<name>A0ABM7YWA8_NOSCO</name>
<gene>
    <name evidence="3" type="ORF">ANSO36C_07100</name>
</gene>
<proteinExistence type="inferred from homology"/>
<reference evidence="3" key="1">
    <citation type="submission" date="2022-04" db="EMBL/GenBank/DDBJ databases">
        <title>Complete genome sequence of a cyanobacterium, Nostoc sp. SO-36, isolated in Antarctica.</title>
        <authorList>
            <person name="Kanesaki Y."/>
            <person name="Effendi D."/>
            <person name="Sakamoto T."/>
            <person name="Ohtani S."/>
            <person name="Awai K."/>
        </authorList>
    </citation>
    <scope>NUCLEOTIDE SEQUENCE</scope>
    <source>
        <strain evidence="3">SO-36</strain>
    </source>
</reference>